<dbReference type="GeneID" id="25289000"/>
<sequence length="1013" mass="114173">MTDHLEAEWNRFLNTQQHRLRKKRYSSLVQRLDYQRLLATLTDESSRYANNGVTRGISKLRPCLDRLNDFMLPITSIVQASPAIASFIWGTLQALIVVSSKFNETLETVVNMIQDLTSTMTRINKYLNLFPTEPDLRACMRHLIEEYVGFCITTMKYCSRMPIYNLCRIFWSRIDRKFEEARARIENHVRDFESERQYAVDSALVQGSRRIEAALPLMQPLSRTPNKLYVVPHAQNARFCGQADVLRLLQQFVVQGQTSGRQTSIALHGIGGIGKTQIAVQFAYQCRRSDSFDFILWFRADSQAELSAGMASLTHPDKLNLPQVAPGAGQNKEVELVRTFLESTTQRFLLVFDNAESWATVEAYLPRCIYGTILITTQHKQLAKQATYALPVKPMDRIVGARLLLSHLPGQATTEQKEIARLICDELGGLPIAIAHVAGFIRELTGLHGFLDMFKERANSSAIFDLPAPTTVATYEKRLGLVWDFALNQVSSDSLTLLHILSMLSPDGVPVDDLHHRDLDSDLAFLRDPNNFVFRQVVNQITDRQLVDYQTVGGNACFVMHRSLQRSILHRLDGDQDRLQHIFQITADMLRRVVPRQHEAQIPSSELWPSWERRRPQVMSLADVYRQSATKPKVSIDFAEMLCDIANYCWERCLLRDGLVANQLAESICDMIQGHFDRRADIYAIGGGLRMYDGISGRATNFEVSMKALNLRQQHIDETLDETITAMDCFKYSNAWSDIGETLLDYGCYAAAGPYFELSMSVKYKIGTDIVYLINEYHKAIALAGQGMYEAAVQELREATATMESVMGPTCAAVQSFRLGFACLLLCAGQLEPALDQINKVISCREVLFGRYGRPTLDAYYVMSVIQERRGDLTNAYSWLSIALDRPTDWCPADIGRANWKSAVLLAALNRQTEAKTHQDRADHIMSELKSVGDFRPRLLTLEGEALWDHMVALSAGRTSYGSFVEDSISSTLDARCAAIVHQLRPFRDGQCAVVQMASILRSPNGSMGVPSG</sequence>
<dbReference type="PRINTS" id="PR00364">
    <property type="entry name" value="DISEASERSIST"/>
</dbReference>
<dbReference type="RefSeq" id="XP_013276984.1">
    <property type="nucleotide sequence ID" value="XM_013421530.1"/>
</dbReference>
<dbReference type="PANTHER" id="PTHR35205">
    <property type="entry name" value="NB-ARC AND TPR DOMAIN PROTEIN"/>
    <property type="match status" value="1"/>
</dbReference>
<dbReference type="EMBL" id="KN847475">
    <property type="protein sequence ID" value="KIX09848.1"/>
    <property type="molecule type" value="Genomic_DNA"/>
</dbReference>
<keyword evidence="4" id="KW-1185">Reference proteome</keyword>
<gene>
    <name evidence="3" type="ORF">Z518_00929</name>
</gene>
<protein>
    <recommendedName>
        <fullName evidence="5">NB-ARC domain-containing protein</fullName>
    </recommendedName>
</protein>
<reference evidence="3 4" key="1">
    <citation type="submission" date="2015-01" db="EMBL/GenBank/DDBJ databases">
        <title>The Genome Sequence of Rhinocladiella mackenzie CBS 650.93.</title>
        <authorList>
            <consortium name="The Broad Institute Genomics Platform"/>
            <person name="Cuomo C."/>
            <person name="de Hoog S."/>
            <person name="Gorbushina A."/>
            <person name="Stielow B."/>
            <person name="Teixiera M."/>
            <person name="Abouelleil A."/>
            <person name="Chapman S.B."/>
            <person name="Priest M."/>
            <person name="Young S.K."/>
            <person name="Wortman J."/>
            <person name="Nusbaum C."/>
            <person name="Birren B."/>
        </authorList>
    </citation>
    <scope>NUCLEOTIDE SEQUENCE [LARGE SCALE GENOMIC DNA]</scope>
    <source>
        <strain evidence="3 4">CBS 650.93</strain>
    </source>
</reference>
<dbReference type="InterPro" id="IPR011990">
    <property type="entry name" value="TPR-like_helical_dom_sf"/>
</dbReference>
<dbReference type="InterPro" id="IPR056125">
    <property type="entry name" value="DUF7708"/>
</dbReference>
<dbReference type="HOGENOM" id="CLU_000288_125_7_1"/>
<name>A0A0D2HGP7_9EURO</name>
<organism evidence="3 4">
    <name type="scientific">Rhinocladiella mackenziei CBS 650.93</name>
    <dbReference type="NCBI Taxonomy" id="1442369"/>
    <lineage>
        <taxon>Eukaryota</taxon>
        <taxon>Fungi</taxon>
        <taxon>Dikarya</taxon>
        <taxon>Ascomycota</taxon>
        <taxon>Pezizomycotina</taxon>
        <taxon>Eurotiomycetes</taxon>
        <taxon>Chaetothyriomycetidae</taxon>
        <taxon>Chaetothyriales</taxon>
        <taxon>Herpotrichiellaceae</taxon>
        <taxon>Rhinocladiella</taxon>
    </lineage>
</organism>
<evidence type="ECO:0000259" key="2">
    <source>
        <dbReference type="Pfam" id="PF24809"/>
    </source>
</evidence>
<dbReference type="SUPFAM" id="SSF48452">
    <property type="entry name" value="TPR-like"/>
    <property type="match status" value="1"/>
</dbReference>
<dbReference type="Pfam" id="PF00931">
    <property type="entry name" value="NB-ARC"/>
    <property type="match status" value="1"/>
</dbReference>
<dbReference type="AlphaFoldDB" id="A0A0D2HGP7"/>
<dbReference type="Pfam" id="PF24809">
    <property type="entry name" value="DUF7708"/>
    <property type="match status" value="1"/>
</dbReference>
<evidence type="ECO:0000313" key="3">
    <source>
        <dbReference type="EMBL" id="KIX09848.1"/>
    </source>
</evidence>
<dbReference type="GO" id="GO:0043531">
    <property type="term" value="F:ADP binding"/>
    <property type="evidence" value="ECO:0007669"/>
    <property type="project" value="InterPro"/>
</dbReference>
<dbReference type="InterPro" id="IPR002182">
    <property type="entry name" value="NB-ARC"/>
</dbReference>
<evidence type="ECO:0000313" key="4">
    <source>
        <dbReference type="Proteomes" id="UP000053617"/>
    </source>
</evidence>
<dbReference type="PANTHER" id="PTHR35205:SF1">
    <property type="entry name" value="ZU5 DOMAIN-CONTAINING PROTEIN"/>
    <property type="match status" value="1"/>
</dbReference>
<dbReference type="STRING" id="1442369.A0A0D2HGP7"/>
<dbReference type="SUPFAM" id="SSF52540">
    <property type="entry name" value="P-loop containing nucleoside triphosphate hydrolases"/>
    <property type="match status" value="1"/>
</dbReference>
<evidence type="ECO:0008006" key="5">
    <source>
        <dbReference type="Google" id="ProtNLM"/>
    </source>
</evidence>
<proteinExistence type="predicted"/>
<feature type="domain" description="DUF7708" evidence="2">
    <location>
        <begin position="77"/>
        <end position="198"/>
    </location>
</feature>
<dbReference type="InterPro" id="IPR027417">
    <property type="entry name" value="P-loop_NTPase"/>
</dbReference>
<evidence type="ECO:0000259" key="1">
    <source>
        <dbReference type="Pfam" id="PF00931"/>
    </source>
</evidence>
<feature type="domain" description="NB-ARC" evidence="1">
    <location>
        <begin position="260"/>
        <end position="387"/>
    </location>
</feature>
<dbReference type="VEuPathDB" id="FungiDB:Z518_00929"/>
<dbReference type="OrthoDB" id="6161812at2759"/>
<dbReference type="Gene3D" id="1.25.40.10">
    <property type="entry name" value="Tetratricopeptide repeat domain"/>
    <property type="match status" value="1"/>
</dbReference>
<dbReference type="Gene3D" id="3.40.50.300">
    <property type="entry name" value="P-loop containing nucleotide triphosphate hydrolases"/>
    <property type="match status" value="1"/>
</dbReference>
<dbReference type="Proteomes" id="UP000053617">
    <property type="component" value="Unassembled WGS sequence"/>
</dbReference>
<accession>A0A0D2HGP7</accession>